<evidence type="ECO:0000313" key="1">
    <source>
        <dbReference type="EMBL" id="MBD2773071.1"/>
    </source>
</evidence>
<keyword evidence="2" id="KW-1185">Reference proteome</keyword>
<organism evidence="1 2">
    <name type="scientific">Iningainema tapete BLCC-T55</name>
    <dbReference type="NCBI Taxonomy" id="2748662"/>
    <lineage>
        <taxon>Bacteria</taxon>
        <taxon>Bacillati</taxon>
        <taxon>Cyanobacteriota</taxon>
        <taxon>Cyanophyceae</taxon>
        <taxon>Nostocales</taxon>
        <taxon>Scytonemataceae</taxon>
        <taxon>Iningainema tapete</taxon>
    </lineage>
</organism>
<accession>A0A8J7C7E5</accession>
<proteinExistence type="predicted"/>
<sequence length="161" mass="18050">MTETVYIETSIFGHLTARSTNNLILAANINITQDWWQNYSSSFVLYASEVVEDEAAKGDRAIATQRLELLRALMLLELTEEALELSQAFLSQSNLPPKAANDALHMALATVYGLDYLLTWNCKHMANAQIQRKLSQISSALGYVLPIICTPYELMGYNMEI</sequence>
<comment type="caution">
    <text evidence="1">The sequence shown here is derived from an EMBL/GenBank/DDBJ whole genome shotgun (WGS) entry which is preliminary data.</text>
</comment>
<reference evidence="1" key="1">
    <citation type="submission" date="2020-09" db="EMBL/GenBank/DDBJ databases">
        <title>Iningainema tapete sp. nov. (Scytonemataceae, Cyanobacteria) from greenhouses in central Florida (USA) produces two types of nodularin with biosynthetic potential for microcystin-LR and anabaenopeptins.</title>
        <authorList>
            <person name="Berthold D.E."/>
            <person name="Lefler F.W."/>
            <person name="Huang I.-S."/>
            <person name="Abdulla H."/>
            <person name="Zimba P.V."/>
            <person name="Laughinghouse H.D. IV."/>
        </authorList>
    </citation>
    <scope>NUCLEOTIDE SEQUENCE</scope>
    <source>
        <strain evidence="1">BLCCT55</strain>
    </source>
</reference>
<dbReference type="SUPFAM" id="SSF88723">
    <property type="entry name" value="PIN domain-like"/>
    <property type="match status" value="1"/>
</dbReference>
<dbReference type="EMBL" id="JACXAE010000049">
    <property type="protein sequence ID" value="MBD2773071.1"/>
    <property type="molecule type" value="Genomic_DNA"/>
</dbReference>
<dbReference type="Proteomes" id="UP000629098">
    <property type="component" value="Unassembled WGS sequence"/>
</dbReference>
<protein>
    <submittedName>
        <fullName evidence="1">Type II toxin-antitoxin system VapC family toxin</fullName>
    </submittedName>
</protein>
<evidence type="ECO:0000313" key="2">
    <source>
        <dbReference type="Proteomes" id="UP000629098"/>
    </source>
</evidence>
<name>A0A8J7C7E5_9CYAN</name>
<gene>
    <name evidence="1" type="ORF">ICL16_13605</name>
</gene>
<dbReference type="CDD" id="cd18687">
    <property type="entry name" value="PIN_VapC-like"/>
    <property type="match status" value="1"/>
</dbReference>
<dbReference type="AlphaFoldDB" id="A0A8J7C7E5"/>
<dbReference type="InterPro" id="IPR029060">
    <property type="entry name" value="PIN-like_dom_sf"/>
</dbReference>
<dbReference type="RefSeq" id="WP_190828433.1">
    <property type="nucleotide sequence ID" value="NZ_CAWPPI010000049.1"/>
</dbReference>